<name>E0XV34_9GAMM</name>
<sequence>MCANRNHPFGQSQKLDSYVGISIAPQWCIYASIVSQNQIFKQVCLYVNLPKTFINCGFR</sequence>
<dbReference type="EMBL" id="GU474885">
    <property type="protein sequence ID" value="ADI18275.1"/>
    <property type="molecule type" value="Genomic_DNA"/>
</dbReference>
<proteinExistence type="predicted"/>
<evidence type="ECO:0000313" key="1">
    <source>
        <dbReference type="EMBL" id="ADI18275.1"/>
    </source>
</evidence>
<reference evidence="1" key="1">
    <citation type="journal article" date="2011" name="Environ. Microbiol.">
        <title>Time-series analyses of Monterey Bay coastal microbial picoplankton using a 'genome proxy' microarray.</title>
        <authorList>
            <person name="Rich V.I."/>
            <person name="Pham V.D."/>
            <person name="Eppley J."/>
            <person name="Shi Y."/>
            <person name="DeLong E.F."/>
        </authorList>
    </citation>
    <scope>NUCLEOTIDE SEQUENCE</scope>
</reference>
<organism evidence="1">
    <name type="scientific">uncultured Chromatiales bacterium HF0200_41F04</name>
    <dbReference type="NCBI Taxonomy" id="710740"/>
    <lineage>
        <taxon>Bacteria</taxon>
        <taxon>Pseudomonadati</taxon>
        <taxon>Pseudomonadota</taxon>
        <taxon>Gammaproteobacteria</taxon>
        <taxon>Chromatiales</taxon>
        <taxon>environmental samples</taxon>
    </lineage>
</organism>
<protein>
    <submittedName>
        <fullName evidence="1">Uncharacterized protein</fullName>
    </submittedName>
</protein>
<dbReference type="AlphaFoldDB" id="E0XV34"/>
<accession>E0XV34</accession>